<evidence type="ECO:0000313" key="10">
    <source>
        <dbReference type="Proteomes" id="UP000515563"/>
    </source>
</evidence>
<dbReference type="Pfam" id="PF06271">
    <property type="entry name" value="RDD"/>
    <property type="match status" value="1"/>
</dbReference>
<keyword evidence="10" id="KW-1185">Reference proteome</keyword>
<dbReference type="AlphaFoldDB" id="A0A7G6X2S9"/>
<dbReference type="InterPro" id="IPR010432">
    <property type="entry name" value="RDD"/>
</dbReference>
<evidence type="ECO:0000256" key="3">
    <source>
        <dbReference type="ARBA" id="ARBA00022692"/>
    </source>
</evidence>
<keyword evidence="3 7" id="KW-0812">Transmembrane</keyword>
<dbReference type="KEGG" id="kqi:F1D05_24820"/>
<keyword evidence="2" id="KW-1003">Cell membrane</keyword>
<keyword evidence="5 7" id="KW-0472">Membrane</keyword>
<keyword evidence="4 7" id="KW-1133">Transmembrane helix</keyword>
<dbReference type="InterPro" id="IPR051791">
    <property type="entry name" value="Pra-immunoreactive"/>
</dbReference>
<evidence type="ECO:0000256" key="5">
    <source>
        <dbReference type="ARBA" id="ARBA00023136"/>
    </source>
</evidence>
<evidence type="ECO:0000256" key="7">
    <source>
        <dbReference type="SAM" id="Phobius"/>
    </source>
</evidence>
<evidence type="ECO:0000256" key="4">
    <source>
        <dbReference type="ARBA" id="ARBA00022989"/>
    </source>
</evidence>
<name>A0A7G6X2S9_9ACTN</name>
<dbReference type="EMBL" id="CP043661">
    <property type="protein sequence ID" value="QNE20544.1"/>
    <property type="molecule type" value="Genomic_DNA"/>
</dbReference>
<evidence type="ECO:0000313" key="9">
    <source>
        <dbReference type="EMBL" id="QNE20544.1"/>
    </source>
</evidence>
<feature type="compositionally biased region" description="Low complexity" evidence="6">
    <location>
        <begin position="21"/>
        <end position="32"/>
    </location>
</feature>
<sequence length="210" mass="22422">MSNQGPPIPGQSDDHPPRQPGQPGQFAPGQPGQFPPGQPGGNQGLQPYNPTRPGYNPYHQGGYGFAPLGGGQLAGWGSRVGASIIDSLFALIPIPIGAVVAIAMSGSLEKMSDSARTVMVVAYLAYFALVIWNRIIRQGRKGQSIGKKVLGLKLVAVRTGQPLGVGRCLGREVSGIILSNLCFLDLLWPLWDEKKQTWHDKIVASHVLKL</sequence>
<dbReference type="GO" id="GO:0005886">
    <property type="term" value="C:plasma membrane"/>
    <property type="evidence" value="ECO:0007669"/>
    <property type="project" value="UniProtKB-SubCell"/>
</dbReference>
<accession>A0A7G6X2S9</accession>
<proteinExistence type="predicted"/>
<dbReference type="Proteomes" id="UP000515563">
    <property type="component" value="Chromosome"/>
</dbReference>
<evidence type="ECO:0000256" key="6">
    <source>
        <dbReference type="SAM" id="MobiDB-lite"/>
    </source>
</evidence>
<evidence type="ECO:0000256" key="2">
    <source>
        <dbReference type="ARBA" id="ARBA00022475"/>
    </source>
</evidence>
<evidence type="ECO:0000256" key="1">
    <source>
        <dbReference type="ARBA" id="ARBA00004651"/>
    </source>
</evidence>
<dbReference type="RefSeq" id="WP_185442887.1">
    <property type="nucleotide sequence ID" value="NZ_CP043661.1"/>
</dbReference>
<protein>
    <submittedName>
        <fullName evidence="9">RDD family protein</fullName>
    </submittedName>
</protein>
<reference evidence="9 10" key="2">
    <citation type="journal article" date="2020" name="Microbiol. Resour. Announc.">
        <title>Antarctic desert soil bacteria exhibit high novel natural product potential, evaluated through long-read genome sequencing and comparative genomics.</title>
        <authorList>
            <person name="Benaud N."/>
            <person name="Edwards R.J."/>
            <person name="Amos T.G."/>
            <person name="D'Agostino P.M."/>
            <person name="Gutierrez-Chavez C."/>
            <person name="Montgomery K."/>
            <person name="Nicetic I."/>
            <person name="Ferrari B.C."/>
        </authorList>
    </citation>
    <scope>NUCLEOTIDE SEQUENCE [LARGE SCALE GENOMIC DNA]</scope>
    <source>
        <strain evidence="9 10">SPB151</strain>
    </source>
</reference>
<gene>
    <name evidence="9" type="ORF">F1D05_24820</name>
</gene>
<feature type="transmembrane region" description="Helical" evidence="7">
    <location>
        <begin position="88"/>
        <end position="108"/>
    </location>
</feature>
<comment type="subcellular location">
    <subcellularLocation>
        <location evidence="1">Cell membrane</location>
        <topology evidence="1">Multi-pass membrane protein</topology>
    </subcellularLocation>
</comment>
<feature type="transmembrane region" description="Helical" evidence="7">
    <location>
        <begin position="114"/>
        <end position="132"/>
    </location>
</feature>
<feature type="domain" description="RDD" evidence="8">
    <location>
        <begin position="73"/>
        <end position="202"/>
    </location>
</feature>
<evidence type="ECO:0000259" key="8">
    <source>
        <dbReference type="Pfam" id="PF06271"/>
    </source>
</evidence>
<dbReference type="PANTHER" id="PTHR36115">
    <property type="entry name" value="PROLINE-RICH ANTIGEN HOMOLOG-RELATED"/>
    <property type="match status" value="1"/>
</dbReference>
<organism evidence="9 10">
    <name type="scientific">Kribbella qitaiheensis</name>
    <dbReference type="NCBI Taxonomy" id="1544730"/>
    <lineage>
        <taxon>Bacteria</taxon>
        <taxon>Bacillati</taxon>
        <taxon>Actinomycetota</taxon>
        <taxon>Actinomycetes</taxon>
        <taxon>Propionibacteriales</taxon>
        <taxon>Kribbellaceae</taxon>
        <taxon>Kribbella</taxon>
    </lineage>
</organism>
<dbReference type="PANTHER" id="PTHR36115:SF6">
    <property type="entry name" value="PROLINE-RICH ANTIGEN HOMOLOG"/>
    <property type="match status" value="1"/>
</dbReference>
<reference evidence="10" key="1">
    <citation type="submission" date="2019-09" db="EMBL/GenBank/DDBJ databases">
        <title>Antimicrobial potential of Antarctic Bacteria.</title>
        <authorList>
            <person name="Benaud N."/>
            <person name="Edwards R.J."/>
            <person name="Ferrari B.C."/>
        </authorList>
    </citation>
    <scope>NUCLEOTIDE SEQUENCE [LARGE SCALE GENOMIC DNA]</scope>
    <source>
        <strain evidence="10">SPB151</strain>
    </source>
</reference>
<feature type="region of interest" description="Disordered" evidence="6">
    <location>
        <begin position="1"/>
        <end position="53"/>
    </location>
</feature>